<feature type="compositionally biased region" description="Low complexity" evidence="1">
    <location>
        <begin position="48"/>
        <end position="62"/>
    </location>
</feature>
<feature type="non-terminal residue" evidence="2">
    <location>
        <position position="1"/>
    </location>
</feature>
<organism evidence="2 3">
    <name type="scientific">Odynerus spinipes</name>
    <dbReference type="NCBI Taxonomy" id="1348599"/>
    <lineage>
        <taxon>Eukaryota</taxon>
        <taxon>Metazoa</taxon>
        <taxon>Ecdysozoa</taxon>
        <taxon>Arthropoda</taxon>
        <taxon>Hexapoda</taxon>
        <taxon>Insecta</taxon>
        <taxon>Pterygota</taxon>
        <taxon>Neoptera</taxon>
        <taxon>Endopterygota</taxon>
        <taxon>Hymenoptera</taxon>
        <taxon>Apocrita</taxon>
        <taxon>Aculeata</taxon>
        <taxon>Vespoidea</taxon>
        <taxon>Vespidae</taxon>
        <taxon>Eumeninae</taxon>
        <taxon>Odynerus</taxon>
    </lineage>
</organism>
<protein>
    <submittedName>
        <fullName evidence="2">Uncharacterized protein</fullName>
    </submittedName>
</protein>
<sequence>MGKKRSHRNDSDEENKENRLEKRLRRLERREKKRKRERRRKRRRGRSSSEYSSSSEVSSRLGSRSESRSRSDSRGRKRSRDKSPEKIGEAPTDANSELPANADTSQEHANITVDTPKNPESPPKQGIDEKALEILGKRLTIDKAVGPPICEELVSRWSEILAVGLPKEDRADLLLKYGTPSNCPAVNQPKLNPE</sequence>
<dbReference type="PANTHER" id="PTHR34239:SF2">
    <property type="entry name" value="TRANSPOSABLE ELEMENT P TRANSPOSASE_THAP9 CONSERVED DOMAIN-CONTAINING PROTEIN"/>
    <property type="match status" value="1"/>
</dbReference>
<gene>
    <name evidence="2" type="ORF">KPH14_001063</name>
</gene>
<evidence type="ECO:0000313" key="2">
    <source>
        <dbReference type="EMBL" id="KAK2574888.1"/>
    </source>
</evidence>
<dbReference type="EMBL" id="JAIFRP010004527">
    <property type="protein sequence ID" value="KAK2574888.1"/>
    <property type="molecule type" value="Genomic_DNA"/>
</dbReference>
<feature type="compositionally biased region" description="Polar residues" evidence="1">
    <location>
        <begin position="102"/>
        <end position="115"/>
    </location>
</feature>
<feature type="region of interest" description="Disordered" evidence="1">
    <location>
        <begin position="1"/>
        <end position="126"/>
    </location>
</feature>
<reference evidence="2" key="2">
    <citation type="journal article" date="2023" name="Commun. Biol.">
        <title>Intrasexual cuticular hydrocarbon dimorphism in a wasp sheds light on hydrocarbon biosynthesis genes in Hymenoptera.</title>
        <authorList>
            <person name="Moris V.C."/>
            <person name="Podsiadlowski L."/>
            <person name="Martin S."/>
            <person name="Oeyen J.P."/>
            <person name="Donath A."/>
            <person name="Petersen M."/>
            <person name="Wilbrandt J."/>
            <person name="Misof B."/>
            <person name="Liedtke D."/>
            <person name="Thamm M."/>
            <person name="Scheiner R."/>
            <person name="Schmitt T."/>
            <person name="Niehuis O."/>
        </authorList>
    </citation>
    <scope>NUCLEOTIDE SEQUENCE</scope>
    <source>
        <strain evidence="2">GBR_01_08_01A</strain>
    </source>
</reference>
<evidence type="ECO:0000256" key="1">
    <source>
        <dbReference type="SAM" id="MobiDB-lite"/>
    </source>
</evidence>
<proteinExistence type="predicted"/>
<accession>A0AAD9R836</accession>
<reference evidence="2" key="1">
    <citation type="submission" date="2021-08" db="EMBL/GenBank/DDBJ databases">
        <authorList>
            <person name="Misof B."/>
            <person name="Oliver O."/>
            <person name="Podsiadlowski L."/>
            <person name="Donath A."/>
            <person name="Peters R."/>
            <person name="Mayer C."/>
            <person name="Rust J."/>
            <person name="Gunkel S."/>
            <person name="Lesny P."/>
            <person name="Martin S."/>
            <person name="Oeyen J.P."/>
            <person name="Petersen M."/>
            <person name="Panagiotis P."/>
            <person name="Wilbrandt J."/>
            <person name="Tanja T."/>
        </authorList>
    </citation>
    <scope>NUCLEOTIDE SEQUENCE</scope>
    <source>
        <strain evidence="2">GBR_01_08_01A</strain>
        <tissue evidence="2">Thorax + abdomen</tissue>
    </source>
</reference>
<feature type="compositionally biased region" description="Basic and acidic residues" evidence="1">
    <location>
        <begin position="63"/>
        <end position="74"/>
    </location>
</feature>
<dbReference type="AlphaFoldDB" id="A0AAD9R836"/>
<comment type="caution">
    <text evidence="2">The sequence shown here is derived from an EMBL/GenBank/DDBJ whole genome shotgun (WGS) entry which is preliminary data.</text>
</comment>
<dbReference type="Proteomes" id="UP001258017">
    <property type="component" value="Unassembled WGS sequence"/>
</dbReference>
<dbReference type="PANTHER" id="PTHR34239">
    <property type="entry name" value="APPLE DOMAIN-CONTAINING PROTEIN"/>
    <property type="match status" value="1"/>
</dbReference>
<evidence type="ECO:0000313" key="3">
    <source>
        <dbReference type="Proteomes" id="UP001258017"/>
    </source>
</evidence>
<name>A0AAD9R836_9HYME</name>
<keyword evidence="3" id="KW-1185">Reference proteome</keyword>
<feature type="compositionally biased region" description="Basic residues" evidence="1">
    <location>
        <begin position="22"/>
        <end position="46"/>
    </location>
</feature>